<evidence type="ECO:0000256" key="7">
    <source>
        <dbReference type="SAM" id="Phobius"/>
    </source>
</evidence>
<comment type="subcellular location">
    <subcellularLocation>
        <location evidence="1">Cell membrane</location>
        <topology evidence="1">Multi-pass membrane protein</topology>
    </subcellularLocation>
</comment>
<organism evidence="9 10">
    <name type="scientific">Eikenella corrodens</name>
    <dbReference type="NCBI Taxonomy" id="539"/>
    <lineage>
        <taxon>Bacteria</taxon>
        <taxon>Pseudomonadati</taxon>
        <taxon>Pseudomonadota</taxon>
        <taxon>Betaproteobacteria</taxon>
        <taxon>Neisseriales</taxon>
        <taxon>Neisseriaceae</taxon>
        <taxon>Eikenella</taxon>
    </lineage>
</organism>
<proteinExistence type="predicted"/>
<sequence length="463" mass="48995">MMTPQQKGLAWTAAMALFMQSLDATILNTALPVMSASLHESPLQMELAIISYALTVAALIPLSGWLADRLGTVNVFRLAVAVFVLGSVACAASPTLNWLVLARILQGVGGALMMPVARLAIIRTVPKSELVAAWNLMSMTGLIGPIVGPILGGWMAVNLSWHWIFFINIPIGLLGIAVAGRYMPNVRTDTQPLDWQGFLLFAGGLVGVTYGLELAAENLHNGSRSLLIIGLGAAAMWLYAAYARRAKNPLLPLSLFRVHTFSIGLAANLMFRVLSSGIPFLVPLMLQVAFGYNAEMAGWMLAPVALSSILMKPFTAPILVRFGYKGTLLGVAVAMSAVVAALSLLDSHSSITFYMLLATCFGLCQSLMFTAINTLTIGDLSNEEASAGSTMLSVVQQVGIGIGIAVAAVILGAYRAAVGETGALLEQAFSYTYLSLATFGLVLLWLLAKLHAGDGGHLNRKAT</sequence>
<protein>
    <submittedName>
        <fullName evidence="9">High-copy suppressor of rspA</fullName>
    </submittedName>
</protein>
<accession>A0A8B4G8W5</accession>
<dbReference type="Pfam" id="PF07690">
    <property type="entry name" value="MFS_1"/>
    <property type="match status" value="1"/>
</dbReference>
<dbReference type="GO" id="GO:0005886">
    <property type="term" value="C:plasma membrane"/>
    <property type="evidence" value="ECO:0007669"/>
    <property type="project" value="UniProtKB-SubCell"/>
</dbReference>
<feature type="transmembrane region" description="Helical" evidence="7">
    <location>
        <begin position="429"/>
        <end position="448"/>
    </location>
</feature>
<dbReference type="PRINTS" id="PR01036">
    <property type="entry name" value="TCRTETB"/>
</dbReference>
<keyword evidence="6 7" id="KW-0472">Membrane</keyword>
<feature type="transmembrane region" description="Helical" evidence="7">
    <location>
        <begin position="133"/>
        <end position="157"/>
    </location>
</feature>
<dbReference type="SUPFAM" id="SSF103473">
    <property type="entry name" value="MFS general substrate transporter"/>
    <property type="match status" value="1"/>
</dbReference>
<feature type="transmembrane region" description="Helical" evidence="7">
    <location>
        <begin position="296"/>
        <end position="314"/>
    </location>
</feature>
<evidence type="ECO:0000256" key="1">
    <source>
        <dbReference type="ARBA" id="ARBA00004651"/>
    </source>
</evidence>
<dbReference type="CDD" id="cd17503">
    <property type="entry name" value="MFS_LmrB_MDR_like"/>
    <property type="match status" value="1"/>
</dbReference>
<feature type="transmembrane region" description="Helical" evidence="7">
    <location>
        <begin position="263"/>
        <end position="290"/>
    </location>
</feature>
<feature type="transmembrane region" description="Helical" evidence="7">
    <location>
        <begin position="48"/>
        <end position="67"/>
    </location>
</feature>
<dbReference type="InterPro" id="IPR020846">
    <property type="entry name" value="MFS_dom"/>
</dbReference>
<dbReference type="NCBIfam" id="TIGR00711">
    <property type="entry name" value="efflux_EmrB"/>
    <property type="match status" value="1"/>
</dbReference>
<gene>
    <name evidence="9" type="primary">hsrA</name>
    <name evidence="9" type="ORF">SAMEA4412678_02155</name>
</gene>
<dbReference type="InterPro" id="IPR036259">
    <property type="entry name" value="MFS_trans_sf"/>
</dbReference>
<evidence type="ECO:0000313" key="10">
    <source>
        <dbReference type="Proteomes" id="UP000215465"/>
    </source>
</evidence>
<dbReference type="PANTHER" id="PTHR42718">
    <property type="entry name" value="MAJOR FACILITATOR SUPERFAMILY MULTIDRUG TRANSPORTER MFSC"/>
    <property type="match status" value="1"/>
</dbReference>
<evidence type="ECO:0000256" key="4">
    <source>
        <dbReference type="ARBA" id="ARBA00022692"/>
    </source>
</evidence>
<evidence type="ECO:0000256" key="2">
    <source>
        <dbReference type="ARBA" id="ARBA00022448"/>
    </source>
</evidence>
<dbReference type="AlphaFoldDB" id="A0A8B4G8W5"/>
<keyword evidence="3" id="KW-1003">Cell membrane</keyword>
<evidence type="ECO:0000256" key="5">
    <source>
        <dbReference type="ARBA" id="ARBA00022989"/>
    </source>
</evidence>
<keyword evidence="2" id="KW-0813">Transport</keyword>
<dbReference type="RefSeq" id="WP_003822841.1">
    <property type="nucleotide sequence ID" value="NZ_CP082861.1"/>
</dbReference>
<feature type="domain" description="Major facilitator superfamily (MFS) profile" evidence="8">
    <location>
        <begin position="9"/>
        <end position="452"/>
    </location>
</feature>
<feature type="transmembrane region" description="Helical" evidence="7">
    <location>
        <begin position="74"/>
        <end position="94"/>
    </location>
</feature>
<keyword evidence="4 7" id="KW-0812">Transmembrane</keyword>
<keyword evidence="5 7" id="KW-1133">Transmembrane helix</keyword>
<dbReference type="PROSITE" id="PS50850">
    <property type="entry name" value="MFS"/>
    <property type="match status" value="1"/>
</dbReference>
<feature type="transmembrane region" description="Helical" evidence="7">
    <location>
        <begin position="100"/>
        <end position="121"/>
    </location>
</feature>
<feature type="transmembrane region" description="Helical" evidence="7">
    <location>
        <begin position="224"/>
        <end position="242"/>
    </location>
</feature>
<dbReference type="KEGG" id="ecor:SAMEA4412678_2155"/>
<feature type="transmembrane region" description="Helical" evidence="7">
    <location>
        <begin position="326"/>
        <end position="345"/>
    </location>
</feature>
<evidence type="ECO:0000259" key="8">
    <source>
        <dbReference type="PROSITE" id="PS50850"/>
    </source>
</evidence>
<dbReference type="GeneID" id="60771044"/>
<dbReference type="Proteomes" id="UP000215465">
    <property type="component" value="Chromosome 1"/>
</dbReference>
<dbReference type="GO" id="GO:0022857">
    <property type="term" value="F:transmembrane transporter activity"/>
    <property type="evidence" value="ECO:0007669"/>
    <property type="project" value="InterPro"/>
</dbReference>
<dbReference type="InterPro" id="IPR004638">
    <property type="entry name" value="EmrB-like"/>
</dbReference>
<feature type="transmembrane region" description="Helical" evidence="7">
    <location>
        <begin position="398"/>
        <end position="417"/>
    </location>
</feature>
<evidence type="ECO:0000256" key="3">
    <source>
        <dbReference type="ARBA" id="ARBA00022475"/>
    </source>
</evidence>
<dbReference type="InterPro" id="IPR011701">
    <property type="entry name" value="MFS"/>
</dbReference>
<evidence type="ECO:0000256" key="6">
    <source>
        <dbReference type="ARBA" id="ARBA00023136"/>
    </source>
</evidence>
<evidence type="ECO:0000313" key="9">
    <source>
        <dbReference type="EMBL" id="SNW10749.1"/>
    </source>
</evidence>
<dbReference type="Gene3D" id="1.20.1250.20">
    <property type="entry name" value="MFS general substrate transporter like domains"/>
    <property type="match status" value="1"/>
</dbReference>
<dbReference type="PANTHER" id="PTHR42718:SF46">
    <property type="entry name" value="BLR6921 PROTEIN"/>
    <property type="match status" value="1"/>
</dbReference>
<reference evidence="9 10" key="1">
    <citation type="submission" date="2017-06" db="EMBL/GenBank/DDBJ databases">
        <authorList>
            <consortium name="Pathogen Informatics"/>
        </authorList>
    </citation>
    <scope>NUCLEOTIDE SEQUENCE [LARGE SCALE GENOMIC DNA]</scope>
    <source>
        <strain evidence="9 10">NCTC10596</strain>
    </source>
</reference>
<name>A0A8B4G8W5_EIKCO</name>
<feature type="transmembrane region" description="Helical" evidence="7">
    <location>
        <begin position="195"/>
        <end position="212"/>
    </location>
</feature>
<feature type="transmembrane region" description="Helical" evidence="7">
    <location>
        <begin position="163"/>
        <end position="183"/>
    </location>
</feature>
<feature type="transmembrane region" description="Helical" evidence="7">
    <location>
        <begin position="351"/>
        <end position="377"/>
    </location>
</feature>
<dbReference type="Gene3D" id="1.20.1720.10">
    <property type="entry name" value="Multidrug resistance protein D"/>
    <property type="match status" value="1"/>
</dbReference>
<dbReference type="EMBL" id="LT906482">
    <property type="protein sequence ID" value="SNW10749.1"/>
    <property type="molecule type" value="Genomic_DNA"/>
</dbReference>